<evidence type="ECO:0000256" key="3">
    <source>
        <dbReference type="ARBA" id="ARBA00004637"/>
    </source>
</evidence>
<keyword evidence="7" id="KW-0999">Mitochondrion inner membrane</keyword>
<dbReference type="AlphaFoldDB" id="A0A9Q1BUB1"/>
<dbReference type="Proteomes" id="UP001152320">
    <property type="component" value="Chromosome 11"/>
</dbReference>
<evidence type="ECO:0000256" key="6">
    <source>
        <dbReference type="ARBA" id="ARBA00022660"/>
    </source>
</evidence>
<evidence type="ECO:0000313" key="13">
    <source>
        <dbReference type="EMBL" id="KAJ8033318.1"/>
    </source>
</evidence>
<evidence type="ECO:0000256" key="12">
    <source>
        <dbReference type="PIRSR" id="PIRSR619342-50"/>
    </source>
</evidence>
<keyword evidence="9" id="KW-0496">Mitochondrion</keyword>
<keyword evidence="10" id="KW-0472">Membrane</keyword>
<evidence type="ECO:0000256" key="5">
    <source>
        <dbReference type="ARBA" id="ARBA00022448"/>
    </source>
</evidence>
<keyword evidence="14" id="KW-1185">Reference proteome</keyword>
<evidence type="ECO:0000256" key="4">
    <source>
        <dbReference type="ARBA" id="ARBA00007372"/>
    </source>
</evidence>
<accession>A0A9Q1BUB1</accession>
<feature type="disulfide bond" evidence="12">
    <location>
        <begin position="41"/>
        <end position="54"/>
    </location>
</feature>
<comment type="caution">
    <text evidence="13">The sequence shown here is derived from an EMBL/GenBank/DDBJ whole genome shotgun (WGS) entry which is preliminary data.</text>
</comment>
<evidence type="ECO:0000256" key="7">
    <source>
        <dbReference type="ARBA" id="ARBA00022792"/>
    </source>
</evidence>
<keyword evidence="11 12" id="KW-1015">Disulfide bond</keyword>
<dbReference type="GO" id="GO:0005743">
    <property type="term" value="C:mitochondrial inner membrane"/>
    <property type="evidence" value="ECO:0007669"/>
    <property type="project" value="UniProtKB-SubCell"/>
</dbReference>
<name>A0A9Q1BUB1_HOLLE</name>
<evidence type="ECO:0000256" key="11">
    <source>
        <dbReference type="ARBA" id="ARBA00023157"/>
    </source>
</evidence>
<evidence type="ECO:0000256" key="10">
    <source>
        <dbReference type="ARBA" id="ARBA00023136"/>
    </source>
</evidence>
<dbReference type="GO" id="GO:0005758">
    <property type="term" value="C:mitochondrial intermembrane space"/>
    <property type="evidence" value="ECO:0007669"/>
    <property type="project" value="UniProtKB-SubCell"/>
</dbReference>
<comment type="similarity">
    <text evidence="4">Belongs to the complex I NDUFS5 subunit family.</text>
</comment>
<evidence type="ECO:0000256" key="8">
    <source>
        <dbReference type="ARBA" id="ARBA00022982"/>
    </source>
</evidence>
<keyword evidence="5" id="KW-0813">Transport</keyword>
<dbReference type="Pfam" id="PF10200">
    <property type="entry name" value="Ndufs5"/>
    <property type="match status" value="1"/>
</dbReference>
<keyword evidence="8" id="KW-0249">Electron transport</keyword>
<proteinExistence type="inferred from homology"/>
<dbReference type="OrthoDB" id="9992197at2759"/>
<gene>
    <name evidence="13" type="ORF">HOLleu_23517</name>
</gene>
<comment type="subcellular location">
    <subcellularLocation>
        <location evidence="3">Mitochondrion inner membrane</location>
        <topology evidence="3">Peripheral membrane protein</topology>
    </subcellularLocation>
    <subcellularLocation>
        <location evidence="2">Mitochondrion intermembrane space</location>
    </subcellularLocation>
</comment>
<keyword evidence="6" id="KW-0679">Respiratory chain</keyword>
<evidence type="ECO:0000256" key="9">
    <source>
        <dbReference type="ARBA" id="ARBA00023128"/>
    </source>
</evidence>
<dbReference type="EMBL" id="JAIZAY010000011">
    <property type="protein sequence ID" value="KAJ8033318.1"/>
    <property type="molecule type" value="Genomic_DNA"/>
</dbReference>
<dbReference type="InterPro" id="IPR019342">
    <property type="entry name" value="NADH_UbQ_OxRdtase_FeS-su5"/>
</dbReference>
<sequence>MVREWLPELWFEKPFLQNIKPLKPGLPVPKCANFEKDFYKCAEGIGQKRAQTECRLQIEDLKECASGSKHASLFTTLDFSFCFALLTRKLRK</sequence>
<reference evidence="13" key="1">
    <citation type="submission" date="2021-10" db="EMBL/GenBank/DDBJ databases">
        <title>Tropical sea cucumber genome reveals ecological adaptation and Cuvierian tubules defense mechanism.</title>
        <authorList>
            <person name="Chen T."/>
        </authorList>
    </citation>
    <scope>NUCLEOTIDE SEQUENCE</scope>
    <source>
        <strain evidence="13">Nanhai2018</strain>
        <tissue evidence="13">Muscle</tissue>
    </source>
</reference>
<feature type="disulfide bond" evidence="12">
    <location>
        <begin position="31"/>
        <end position="64"/>
    </location>
</feature>
<organism evidence="13 14">
    <name type="scientific">Holothuria leucospilota</name>
    <name type="common">Black long sea cucumber</name>
    <name type="synonym">Mertensiothuria leucospilota</name>
    <dbReference type="NCBI Taxonomy" id="206669"/>
    <lineage>
        <taxon>Eukaryota</taxon>
        <taxon>Metazoa</taxon>
        <taxon>Echinodermata</taxon>
        <taxon>Eleutherozoa</taxon>
        <taxon>Echinozoa</taxon>
        <taxon>Holothuroidea</taxon>
        <taxon>Aspidochirotacea</taxon>
        <taxon>Aspidochirotida</taxon>
        <taxon>Holothuriidae</taxon>
        <taxon>Holothuria</taxon>
    </lineage>
</organism>
<evidence type="ECO:0000313" key="14">
    <source>
        <dbReference type="Proteomes" id="UP001152320"/>
    </source>
</evidence>
<protein>
    <recommendedName>
        <fullName evidence="15">NADH-ubiquinone oxidoreductase 15 kDa subunit</fullName>
    </recommendedName>
</protein>
<evidence type="ECO:0000256" key="1">
    <source>
        <dbReference type="ARBA" id="ARBA00003195"/>
    </source>
</evidence>
<evidence type="ECO:0000256" key="2">
    <source>
        <dbReference type="ARBA" id="ARBA00004569"/>
    </source>
</evidence>
<comment type="function">
    <text evidence="1">Accessory subunit of the mitochondrial membrane respiratory chain NADH dehydrogenase (Complex I), that is believed not to be involved in catalysis. Complex I functions in the transfer of electrons from NADH to the respiratory chain. The immediate electron acceptor for the enzyme is believed to be ubiquinone.</text>
</comment>
<evidence type="ECO:0008006" key="15">
    <source>
        <dbReference type="Google" id="ProtNLM"/>
    </source>
</evidence>